<dbReference type="InterPro" id="IPR011009">
    <property type="entry name" value="Kinase-like_dom_sf"/>
</dbReference>
<dbReference type="EMBL" id="JBAHYK010002143">
    <property type="protein sequence ID" value="KAL0565725.1"/>
    <property type="molecule type" value="Genomic_DNA"/>
</dbReference>
<evidence type="ECO:0000256" key="1">
    <source>
        <dbReference type="SAM" id="MobiDB-lite"/>
    </source>
</evidence>
<dbReference type="SUPFAM" id="SSF56112">
    <property type="entry name" value="Protein kinase-like (PK-like)"/>
    <property type="match status" value="1"/>
</dbReference>
<dbReference type="SMART" id="SM00220">
    <property type="entry name" value="S_TKc"/>
    <property type="match status" value="1"/>
</dbReference>
<dbReference type="SMART" id="SM00360">
    <property type="entry name" value="RRM"/>
    <property type="match status" value="1"/>
</dbReference>
<dbReference type="Pfam" id="PF07714">
    <property type="entry name" value="PK_Tyr_Ser-Thr"/>
    <property type="match status" value="1"/>
</dbReference>
<dbReference type="Gene3D" id="1.10.510.10">
    <property type="entry name" value="Transferase(Phosphotransferase) domain 1"/>
    <property type="match status" value="1"/>
</dbReference>
<protein>
    <recommendedName>
        <fullName evidence="3">Protein kinase domain-containing protein</fullName>
    </recommendedName>
</protein>
<dbReference type="PROSITE" id="PS50011">
    <property type="entry name" value="PROTEIN_KINASE_DOM"/>
    <property type="match status" value="1"/>
</dbReference>
<feature type="transmembrane region" description="Helical" evidence="2">
    <location>
        <begin position="478"/>
        <end position="505"/>
    </location>
</feature>
<reference evidence="4 5" key="1">
    <citation type="submission" date="2024-02" db="EMBL/GenBank/DDBJ databases">
        <title>A draft genome for the cacao thread blight pathogen Marasmius crinis-equi.</title>
        <authorList>
            <person name="Cohen S.P."/>
            <person name="Baruah I.K."/>
            <person name="Amoako-Attah I."/>
            <person name="Bukari Y."/>
            <person name="Meinhardt L.W."/>
            <person name="Bailey B.A."/>
        </authorList>
    </citation>
    <scope>NUCLEOTIDE SEQUENCE [LARGE SCALE GENOMIC DNA]</scope>
    <source>
        <strain evidence="4 5">GH-76</strain>
    </source>
</reference>
<dbReference type="Gene3D" id="3.30.70.330">
    <property type="match status" value="1"/>
</dbReference>
<keyword evidence="2" id="KW-0812">Transmembrane</keyword>
<proteinExistence type="predicted"/>
<feature type="transmembrane region" description="Helical" evidence="2">
    <location>
        <begin position="375"/>
        <end position="398"/>
    </location>
</feature>
<dbReference type="Proteomes" id="UP001465976">
    <property type="component" value="Unassembled WGS sequence"/>
</dbReference>
<dbReference type="InterPro" id="IPR012677">
    <property type="entry name" value="Nucleotide-bd_a/b_plait_sf"/>
</dbReference>
<dbReference type="InterPro" id="IPR000719">
    <property type="entry name" value="Prot_kinase_dom"/>
</dbReference>
<evidence type="ECO:0000259" key="3">
    <source>
        <dbReference type="PROSITE" id="PS50011"/>
    </source>
</evidence>
<evidence type="ECO:0000256" key="2">
    <source>
        <dbReference type="SAM" id="Phobius"/>
    </source>
</evidence>
<gene>
    <name evidence="4" type="ORF">V5O48_016297</name>
</gene>
<dbReference type="InterPro" id="IPR001245">
    <property type="entry name" value="Ser-Thr/Tyr_kinase_cat_dom"/>
</dbReference>
<comment type="caution">
    <text evidence="4">The sequence shown here is derived from an EMBL/GenBank/DDBJ whole genome shotgun (WGS) entry which is preliminary data.</text>
</comment>
<evidence type="ECO:0000313" key="5">
    <source>
        <dbReference type="Proteomes" id="UP001465976"/>
    </source>
</evidence>
<keyword evidence="5" id="KW-1185">Reference proteome</keyword>
<name>A0ABR3ESF6_9AGAR</name>
<keyword evidence="2" id="KW-1133">Transmembrane helix</keyword>
<dbReference type="PROSITE" id="PS00108">
    <property type="entry name" value="PROTEIN_KINASE_ST"/>
    <property type="match status" value="1"/>
</dbReference>
<feature type="domain" description="Protein kinase" evidence="3">
    <location>
        <begin position="95"/>
        <end position="358"/>
    </location>
</feature>
<keyword evidence="2" id="KW-0472">Membrane</keyword>
<dbReference type="InterPro" id="IPR051681">
    <property type="entry name" value="Ser/Thr_Kinases-Pseudokinases"/>
</dbReference>
<feature type="transmembrane region" description="Helical" evidence="2">
    <location>
        <begin position="433"/>
        <end position="458"/>
    </location>
</feature>
<dbReference type="SUPFAM" id="SSF54928">
    <property type="entry name" value="RNA-binding domain, RBD"/>
    <property type="match status" value="1"/>
</dbReference>
<dbReference type="InterPro" id="IPR000504">
    <property type="entry name" value="RRM_dom"/>
</dbReference>
<accession>A0ABR3ESF6</accession>
<feature type="compositionally biased region" description="Basic and acidic residues" evidence="1">
    <location>
        <begin position="1"/>
        <end position="10"/>
    </location>
</feature>
<evidence type="ECO:0000313" key="4">
    <source>
        <dbReference type="EMBL" id="KAL0565725.1"/>
    </source>
</evidence>
<dbReference type="InterPro" id="IPR035979">
    <property type="entry name" value="RBD_domain_sf"/>
</dbReference>
<dbReference type="InterPro" id="IPR008271">
    <property type="entry name" value="Ser/Thr_kinase_AS"/>
</dbReference>
<dbReference type="PANTHER" id="PTHR44329">
    <property type="entry name" value="SERINE/THREONINE-PROTEIN KINASE TNNI3K-RELATED"/>
    <property type="match status" value="1"/>
</dbReference>
<feature type="region of interest" description="Disordered" evidence="1">
    <location>
        <begin position="1"/>
        <end position="38"/>
    </location>
</feature>
<sequence>MYRDTDELRRPLLTTVDDEERLDSATHQRDTQDHDFNDQRLSALSPDQQTIDELDKAIQNETGPCLEKLLKLSKLCENYRRLPSSCAMPERSNLVLQDEPFARGGFADVYRGFISGIGRVAVKRIRGREDQAGLAAVDYLHRIVFREAVVWKHCHHRNITPFLYAFDEPPALCLVSVWMANGNVVSYLRDRPHADIKPLILNIVAGCQYLHNMGIVHGDLKGANILVNEAYEACLSDFGMANAQHDTSNATAGPVAGSARWLAPELIFSYATKPTFASDMYSFGIVLWEILTCRVPYEHLASDQSVLLHVSRGLRPCVQCISLSPAQVGGLLAVMEDAWAVSPQQRPRFDDDLPRLLLQASSPQKRINIVWTDRVILLLSPLFGALASCLLKLSLWAFFFSTMALRYAILHSYSLATYSSTRGPSPVGSANTYLVTPFHIGGIFIASICLGVGSYLRFATIPENWAADEEVAVFHRGSVVLLHIVVGLCSFASAYHSIHLLVALIRVKWLHAKRTCEEQPTYRTQLYVSNVASTITSNEVRSVFEASGEIEWISRHYPHNHCIIQYCDERDAERILSSGDFLTTLRVSRRHAPQLQAEASDQPPVAESYWGWLWNLHMILVNVNPSLP</sequence>
<organism evidence="4 5">
    <name type="scientific">Marasmius crinis-equi</name>
    <dbReference type="NCBI Taxonomy" id="585013"/>
    <lineage>
        <taxon>Eukaryota</taxon>
        <taxon>Fungi</taxon>
        <taxon>Dikarya</taxon>
        <taxon>Basidiomycota</taxon>
        <taxon>Agaricomycotina</taxon>
        <taxon>Agaricomycetes</taxon>
        <taxon>Agaricomycetidae</taxon>
        <taxon>Agaricales</taxon>
        <taxon>Marasmiineae</taxon>
        <taxon>Marasmiaceae</taxon>
        <taxon>Marasmius</taxon>
    </lineage>
</organism>
<feature type="compositionally biased region" description="Basic and acidic residues" evidence="1">
    <location>
        <begin position="22"/>
        <end position="38"/>
    </location>
</feature>